<keyword evidence="2" id="KW-0479">Metal-binding</keyword>
<comment type="cofactor">
    <cofactor evidence="1">
        <name>a divalent metal cation</name>
        <dbReference type="ChEBI" id="CHEBI:60240"/>
    </cofactor>
</comment>
<evidence type="ECO:0000256" key="2">
    <source>
        <dbReference type="ARBA" id="ARBA00022723"/>
    </source>
</evidence>
<feature type="domain" description="DDE Tnp4" evidence="3">
    <location>
        <begin position="15"/>
        <end position="60"/>
    </location>
</feature>
<sequence>MPYGTICGLLKRSSQNIQLSRARRVVENAFGILVARWRVFRRHLEVQPELVDKIVLLVAIFITCYVRMHTNQII</sequence>
<proteinExistence type="predicted"/>
<dbReference type="EMBL" id="VVIM01000009">
    <property type="protein sequence ID" value="KAB0793272.1"/>
    <property type="molecule type" value="Genomic_DNA"/>
</dbReference>
<dbReference type="InParanoid" id="A0A5N4A7I5"/>
<evidence type="ECO:0000256" key="1">
    <source>
        <dbReference type="ARBA" id="ARBA00001968"/>
    </source>
</evidence>
<dbReference type="GO" id="GO:0046872">
    <property type="term" value="F:metal ion binding"/>
    <property type="evidence" value="ECO:0007669"/>
    <property type="project" value="UniProtKB-KW"/>
</dbReference>
<dbReference type="Pfam" id="PF13359">
    <property type="entry name" value="DDE_Tnp_4"/>
    <property type="match status" value="1"/>
</dbReference>
<gene>
    <name evidence="4" type="ORF">PPYR_12892</name>
</gene>
<keyword evidence="5" id="KW-1185">Reference proteome</keyword>
<evidence type="ECO:0000259" key="3">
    <source>
        <dbReference type="Pfam" id="PF13359"/>
    </source>
</evidence>
<dbReference type="InterPro" id="IPR027806">
    <property type="entry name" value="HARBI1_dom"/>
</dbReference>
<dbReference type="AlphaFoldDB" id="A0A5N4A7I5"/>
<name>A0A5N4A7I5_PHOPY</name>
<accession>A0A5N4A7I5</accession>
<evidence type="ECO:0000313" key="4">
    <source>
        <dbReference type="EMBL" id="KAB0793272.1"/>
    </source>
</evidence>
<reference evidence="4 5" key="1">
    <citation type="journal article" date="2018" name="Elife">
        <title>Firefly genomes illuminate parallel origins of bioluminescence in beetles.</title>
        <authorList>
            <person name="Fallon T.R."/>
            <person name="Lower S.E."/>
            <person name="Chang C.H."/>
            <person name="Bessho-Uehara M."/>
            <person name="Martin G.J."/>
            <person name="Bewick A.J."/>
            <person name="Behringer M."/>
            <person name="Debat H.J."/>
            <person name="Wong I."/>
            <person name="Day J.C."/>
            <person name="Suvorov A."/>
            <person name="Silva C.J."/>
            <person name="Stanger-Hall K.F."/>
            <person name="Hall D.W."/>
            <person name="Schmitz R.J."/>
            <person name="Nelson D.R."/>
            <person name="Lewis S.M."/>
            <person name="Shigenobu S."/>
            <person name="Bybee S.M."/>
            <person name="Larracuente A.M."/>
            <person name="Oba Y."/>
            <person name="Weng J.K."/>
        </authorList>
    </citation>
    <scope>NUCLEOTIDE SEQUENCE [LARGE SCALE GENOMIC DNA]</scope>
    <source>
        <strain evidence="4">1611_PpyrPB1</strain>
        <tissue evidence="4">Whole body</tissue>
    </source>
</reference>
<organism evidence="4 5">
    <name type="scientific">Photinus pyralis</name>
    <name type="common">Common eastern firefly</name>
    <name type="synonym">Lampyris pyralis</name>
    <dbReference type="NCBI Taxonomy" id="7054"/>
    <lineage>
        <taxon>Eukaryota</taxon>
        <taxon>Metazoa</taxon>
        <taxon>Ecdysozoa</taxon>
        <taxon>Arthropoda</taxon>
        <taxon>Hexapoda</taxon>
        <taxon>Insecta</taxon>
        <taxon>Pterygota</taxon>
        <taxon>Neoptera</taxon>
        <taxon>Endopterygota</taxon>
        <taxon>Coleoptera</taxon>
        <taxon>Polyphaga</taxon>
        <taxon>Elateriformia</taxon>
        <taxon>Elateroidea</taxon>
        <taxon>Lampyridae</taxon>
        <taxon>Lampyrinae</taxon>
        <taxon>Photinus</taxon>
    </lineage>
</organism>
<dbReference type="Proteomes" id="UP000327044">
    <property type="component" value="Unassembled WGS sequence"/>
</dbReference>
<comment type="caution">
    <text evidence="4">The sequence shown here is derived from an EMBL/GenBank/DDBJ whole genome shotgun (WGS) entry which is preliminary data.</text>
</comment>
<protein>
    <recommendedName>
        <fullName evidence="3">DDE Tnp4 domain-containing protein</fullName>
    </recommendedName>
</protein>
<evidence type="ECO:0000313" key="5">
    <source>
        <dbReference type="Proteomes" id="UP000327044"/>
    </source>
</evidence>